<proteinExistence type="predicted"/>
<dbReference type="InterPro" id="IPR058792">
    <property type="entry name" value="Beta-barrel_RND_2"/>
</dbReference>
<dbReference type="Gene3D" id="2.40.420.20">
    <property type="match status" value="1"/>
</dbReference>
<dbReference type="Gene3D" id="2.40.30.170">
    <property type="match status" value="1"/>
</dbReference>
<gene>
    <name evidence="4" type="ORF">JIN84_22275</name>
</gene>
<reference evidence="4" key="1">
    <citation type="submission" date="2021-01" db="EMBL/GenBank/DDBJ databases">
        <title>Modified the classification status of verrucomicrobia.</title>
        <authorList>
            <person name="Feng X."/>
        </authorList>
    </citation>
    <scope>NUCLEOTIDE SEQUENCE</scope>
    <source>
        <strain evidence="4">JCM 18052</strain>
    </source>
</reference>
<evidence type="ECO:0000259" key="2">
    <source>
        <dbReference type="Pfam" id="PF25917"/>
    </source>
</evidence>
<dbReference type="Gene3D" id="2.40.50.100">
    <property type="match status" value="1"/>
</dbReference>
<dbReference type="Proteomes" id="UP000600139">
    <property type="component" value="Unassembled WGS sequence"/>
</dbReference>
<dbReference type="PANTHER" id="PTHR30469">
    <property type="entry name" value="MULTIDRUG RESISTANCE PROTEIN MDTA"/>
    <property type="match status" value="1"/>
</dbReference>
<keyword evidence="1" id="KW-1133">Transmembrane helix</keyword>
<organism evidence="4 5">
    <name type="scientific">Luteolibacter yonseiensis</name>
    <dbReference type="NCBI Taxonomy" id="1144680"/>
    <lineage>
        <taxon>Bacteria</taxon>
        <taxon>Pseudomonadati</taxon>
        <taxon>Verrucomicrobiota</taxon>
        <taxon>Verrucomicrobiia</taxon>
        <taxon>Verrucomicrobiales</taxon>
        <taxon>Verrucomicrobiaceae</taxon>
        <taxon>Luteolibacter</taxon>
    </lineage>
</organism>
<keyword evidence="1" id="KW-0472">Membrane</keyword>
<evidence type="ECO:0000313" key="4">
    <source>
        <dbReference type="EMBL" id="MBK1818362.1"/>
    </source>
</evidence>
<comment type="caution">
    <text evidence="4">The sequence shown here is derived from an EMBL/GenBank/DDBJ whole genome shotgun (WGS) entry which is preliminary data.</text>
</comment>
<dbReference type="EMBL" id="JAENIK010000013">
    <property type="protein sequence ID" value="MBK1818362.1"/>
    <property type="molecule type" value="Genomic_DNA"/>
</dbReference>
<name>A0A934V9H9_9BACT</name>
<feature type="domain" description="Multidrug resistance protein MdtA-like barrel-sandwich hybrid" evidence="2">
    <location>
        <begin position="100"/>
        <end position="279"/>
    </location>
</feature>
<protein>
    <submittedName>
        <fullName evidence="4">Efflux RND transporter periplasmic adaptor subunit</fullName>
    </submittedName>
</protein>
<dbReference type="Pfam" id="PF25954">
    <property type="entry name" value="Beta-barrel_RND_2"/>
    <property type="match status" value="1"/>
</dbReference>
<feature type="transmembrane region" description="Helical" evidence="1">
    <location>
        <begin position="23"/>
        <end position="42"/>
    </location>
</feature>
<evidence type="ECO:0000313" key="5">
    <source>
        <dbReference type="Proteomes" id="UP000600139"/>
    </source>
</evidence>
<evidence type="ECO:0000256" key="1">
    <source>
        <dbReference type="SAM" id="Phobius"/>
    </source>
</evidence>
<dbReference type="InterPro" id="IPR058625">
    <property type="entry name" value="MdtA-like_BSH"/>
</dbReference>
<sequence>MNSTLESLARPNDPRAPSRRSPAWLLPLAIAFGFLLIFLALFRDRLLPARDVDVAIVLTTPGGAEAPAAVRTQAAPSASGPMLFQASGWIEPDPLPTKATALIDGVVDSVNVLEGQTVKKGDLLATLVADDARLALRAAEQNHRMAVSSHASHLGIILTVRKKLASARAAIEAARTLEDEAADQFGRVERLPEGAVSRSDVVSARLRLAREQAQRSMVETGADEIAADIARLEMETQVKDDGIAAAAIEVEKARLALDRTRIAAPISGRVLRLAVAPGDKRMLSMDEADSSTVAILYDPGKLQVRVDVPLADAAGLQVGQPAKIHCSLLPERVFRGEVTVITGQADLQRNTLQAKVRILDPVDILRPEMLCRAEFLAPPVVAASSSSSAPVAGGTLSMWVPEKSISGGKVWICDPRTKRVEGRTAATTSDTREGYRRVSEGIKPGEWVVMAAQGLRDGQRVNPNLIQP</sequence>
<dbReference type="Pfam" id="PF25917">
    <property type="entry name" value="BSH_RND"/>
    <property type="match status" value="1"/>
</dbReference>
<evidence type="ECO:0000259" key="3">
    <source>
        <dbReference type="Pfam" id="PF25954"/>
    </source>
</evidence>
<dbReference type="GO" id="GO:1990281">
    <property type="term" value="C:efflux pump complex"/>
    <property type="evidence" value="ECO:0007669"/>
    <property type="project" value="TreeGrafter"/>
</dbReference>
<feature type="domain" description="CusB-like beta-barrel" evidence="3">
    <location>
        <begin position="304"/>
        <end position="375"/>
    </location>
</feature>
<accession>A0A934V9H9</accession>
<keyword evidence="1" id="KW-0812">Transmembrane</keyword>
<dbReference type="RefSeq" id="WP_200353309.1">
    <property type="nucleotide sequence ID" value="NZ_BAABHZ010000002.1"/>
</dbReference>
<dbReference type="SUPFAM" id="SSF111369">
    <property type="entry name" value="HlyD-like secretion proteins"/>
    <property type="match status" value="1"/>
</dbReference>
<dbReference type="GO" id="GO:0015562">
    <property type="term" value="F:efflux transmembrane transporter activity"/>
    <property type="evidence" value="ECO:0007669"/>
    <property type="project" value="TreeGrafter"/>
</dbReference>
<keyword evidence="5" id="KW-1185">Reference proteome</keyword>
<dbReference type="AlphaFoldDB" id="A0A934V9H9"/>
<dbReference type="PANTHER" id="PTHR30469:SF15">
    <property type="entry name" value="HLYD FAMILY OF SECRETION PROTEINS"/>
    <property type="match status" value="1"/>
</dbReference>